<reference evidence="8 9" key="1">
    <citation type="submission" date="2021-02" db="EMBL/GenBank/DDBJ databases">
        <title>Variation within the Batrachochytrium salamandrivorans European outbreak.</title>
        <authorList>
            <person name="Kelly M."/>
            <person name="Pasmans F."/>
            <person name="Shea T.P."/>
            <person name="Munoz J.F."/>
            <person name="Carranza S."/>
            <person name="Cuomo C.A."/>
            <person name="Martel A."/>
        </authorList>
    </citation>
    <scope>NUCLEOTIDE SEQUENCE [LARGE SCALE GENOMIC DNA]</scope>
    <source>
        <strain evidence="8 9">AMFP18/2</strain>
    </source>
</reference>
<organism evidence="8 9">
    <name type="scientific">Batrachochytrium salamandrivorans</name>
    <dbReference type="NCBI Taxonomy" id="1357716"/>
    <lineage>
        <taxon>Eukaryota</taxon>
        <taxon>Fungi</taxon>
        <taxon>Fungi incertae sedis</taxon>
        <taxon>Chytridiomycota</taxon>
        <taxon>Chytridiomycota incertae sedis</taxon>
        <taxon>Chytridiomycetes</taxon>
        <taxon>Rhizophydiales</taxon>
        <taxon>Rhizophydiales incertae sedis</taxon>
        <taxon>Batrachochytrium</taxon>
    </lineage>
</organism>
<keyword evidence="4" id="KW-0496">Mitochondrion</keyword>
<proteinExistence type="inferred from homology"/>
<keyword evidence="5" id="KW-0687">Ribonucleoprotein</keyword>
<evidence type="ECO:0000256" key="3">
    <source>
        <dbReference type="ARBA" id="ARBA00022980"/>
    </source>
</evidence>
<evidence type="ECO:0000256" key="7">
    <source>
        <dbReference type="ARBA" id="ARBA00035421"/>
    </source>
</evidence>
<sequence>MPVRLRHNPLKLPAQILNLQAAGKVATLPAWYAAMQLNPPAAKPLQSVVPSEVGQFQLPNGRSLIWNTQMAAAVRSTRRRAKTLSVHQKEVASTAAAVLAVKGRSPAVIDNDAVQAANLAYSVPEIVYAEDEIRRVFYKRHPFELDRARCIVEREKGPRVEWTDIHGGSAFVSLSGESVVQRTLFLMEKAERITVNEERSKKIVIDRKNQRSVAYKQALSEFYAAREEEERRELKAYAAAELAAEKAAAVSADGISTPPVSGLGLSTTADTLILTARRRSGAFWREEESDLADSRLFNQTRLEMVESKRQLKEKLAAFDQQKSAQSP</sequence>
<evidence type="ECO:0000313" key="8">
    <source>
        <dbReference type="EMBL" id="KAH6586828.1"/>
    </source>
</evidence>
<dbReference type="EMBL" id="JAFCIX010000570">
    <property type="protein sequence ID" value="KAH6586828.1"/>
    <property type="molecule type" value="Genomic_DNA"/>
</dbReference>
<protein>
    <recommendedName>
        <fullName evidence="6">Small ribosomal subunit protein mS23</fullName>
    </recommendedName>
    <alternativeName>
        <fullName evidence="7">37S ribosomal protein S25, mitochondrial</fullName>
    </alternativeName>
</protein>
<dbReference type="PANTHER" id="PTHR37799:SF1">
    <property type="entry name" value="SMALL RIBOSOMAL SUBUNIT PROTEIN MS23"/>
    <property type="match status" value="1"/>
</dbReference>
<evidence type="ECO:0000313" key="9">
    <source>
        <dbReference type="Proteomes" id="UP001648503"/>
    </source>
</evidence>
<keyword evidence="9" id="KW-1185">Reference proteome</keyword>
<accession>A0ABQ8EXJ0</accession>
<comment type="caution">
    <text evidence="8">The sequence shown here is derived from an EMBL/GenBank/DDBJ whole genome shotgun (WGS) entry which is preliminary data.</text>
</comment>
<evidence type="ECO:0000256" key="1">
    <source>
        <dbReference type="ARBA" id="ARBA00004173"/>
    </source>
</evidence>
<evidence type="ECO:0000256" key="5">
    <source>
        <dbReference type="ARBA" id="ARBA00023274"/>
    </source>
</evidence>
<evidence type="ECO:0000256" key="6">
    <source>
        <dbReference type="ARBA" id="ARBA00035137"/>
    </source>
</evidence>
<name>A0ABQ8EXJ0_9FUNG</name>
<evidence type="ECO:0000256" key="2">
    <source>
        <dbReference type="ARBA" id="ARBA00009864"/>
    </source>
</evidence>
<comment type="similarity">
    <text evidence="2">Belongs to the mitochondrion-specific ribosomal protein mS23 family.</text>
</comment>
<dbReference type="InterPro" id="IPR016939">
    <property type="entry name" value="Ribosomal_mS23_fun"/>
</dbReference>
<comment type="subcellular location">
    <subcellularLocation>
        <location evidence="1">Mitochondrion</location>
    </subcellularLocation>
</comment>
<dbReference type="PANTHER" id="PTHR37799">
    <property type="entry name" value="37S RIBOSOMAL PROTEIN S25, MITOCHONDRIAL"/>
    <property type="match status" value="1"/>
</dbReference>
<dbReference type="Proteomes" id="UP001648503">
    <property type="component" value="Unassembled WGS sequence"/>
</dbReference>
<keyword evidence="3" id="KW-0689">Ribosomal protein</keyword>
<dbReference type="Pfam" id="PF13741">
    <property type="entry name" value="MRP-S25"/>
    <property type="match status" value="1"/>
</dbReference>
<gene>
    <name evidence="8" type="ORF">BASA50_000192</name>
</gene>
<evidence type="ECO:0000256" key="4">
    <source>
        <dbReference type="ARBA" id="ARBA00023128"/>
    </source>
</evidence>